<organism evidence="1 2">
    <name type="scientific">Coemansia aciculifera</name>
    <dbReference type="NCBI Taxonomy" id="417176"/>
    <lineage>
        <taxon>Eukaryota</taxon>
        <taxon>Fungi</taxon>
        <taxon>Fungi incertae sedis</taxon>
        <taxon>Zoopagomycota</taxon>
        <taxon>Kickxellomycotina</taxon>
        <taxon>Kickxellomycetes</taxon>
        <taxon>Kickxellales</taxon>
        <taxon>Kickxellaceae</taxon>
        <taxon>Coemansia</taxon>
    </lineage>
</organism>
<keyword evidence="2" id="KW-1185">Reference proteome</keyword>
<proteinExistence type="predicted"/>
<sequence length="448" mass="48273">ATQVRLSASLAETELLRTQMQRMEEERVCEWEPLRARWLSCEEALQELQDAHQTTCDALAIAEARLADLDHTAVDPVLLKCDKTSTSLLGELDEQRHHAVAQQQALTREHVALKRAYGRALGSQARMKQQVARLTQLAATGASEARMRRLEAALGEAECQHQALLWASMDQRRVSPELEVVTETGGTALVTALRAKLKIVTADREQAQRELRTAHLLRANEIQRTRDIEREAADSESKLRRAVGELAVLRADHDALKRAVKSSRKQVRSPHAAHGSTEQVDDAHDADRQPSSPLPPPRKRTSVKAGGSPPGAKMSGPMSLAFVVNSSGESPPHLLPAHALKSDGSPPAVHPAKRQRVASDSATTIVESDISDINQAAADRGLKSWLGTLGAVHASETIGEQLAGGGGGDSTSAAKAQEGNASASSSAPVDEIYISSRMSQKPIECNTQ</sequence>
<evidence type="ECO:0000313" key="2">
    <source>
        <dbReference type="Proteomes" id="UP001139981"/>
    </source>
</evidence>
<dbReference type="Proteomes" id="UP001139981">
    <property type="component" value="Unassembled WGS sequence"/>
</dbReference>
<protein>
    <submittedName>
        <fullName evidence="1">Uncharacterized protein</fullName>
    </submittedName>
</protein>
<reference evidence="1" key="1">
    <citation type="submission" date="2022-07" db="EMBL/GenBank/DDBJ databases">
        <title>Phylogenomic reconstructions and comparative analyses of Kickxellomycotina fungi.</title>
        <authorList>
            <person name="Reynolds N.K."/>
            <person name="Stajich J.E."/>
            <person name="Barry K."/>
            <person name="Grigoriev I.V."/>
            <person name="Crous P."/>
            <person name="Smith M.E."/>
        </authorList>
    </citation>
    <scope>NUCLEOTIDE SEQUENCE</scope>
    <source>
        <strain evidence="1">CBS 190363</strain>
    </source>
</reference>
<evidence type="ECO:0000313" key="1">
    <source>
        <dbReference type="EMBL" id="KAJ2898368.1"/>
    </source>
</evidence>
<name>A0ACC1M828_9FUNG</name>
<comment type="caution">
    <text evidence="1">The sequence shown here is derived from an EMBL/GenBank/DDBJ whole genome shotgun (WGS) entry which is preliminary data.</text>
</comment>
<accession>A0ACC1M828</accession>
<feature type="non-terminal residue" evidence="1">
    <location>
        <position position="1"/>
    </location>
</feature>
<dbReference type="EMBL" id="JANBVB010000066">
    <property type="protein sequence ID" value="KAJ2898368.1"/>
    <property type="molecule type" value="Genomic_DNA"/>
</dbReference>
<gene>
    <name evidence="1" type="ORF">IWW38_001417</name>
</gene>